<gene>
    <name evidence="1" type="primary">gph_5</name>
    <name evidence="1" type="ORF">NRB56_51830</name>
</gene>
<dbReference type="SFLD" id="SFLDS00003">
    <property type="entry name" value="Haloacid_Dehalogenase"/>
    <property type="match status" value="1"/>
</dbReference>
<dbReference type="GO" id="GO:0006281">
    <property type="term" value="P:DNA repair"/>
    <property type="evidence" value="ECO:0007669"/>
    <property type="project" value="TreeGrafter"/>
</dbReference>
<dbReference type="RefSeq" id="WP_319943525.1">
    <property type="nucleotide sequence ID" value="NZ_WEGI01000011.1"/>
</dbReference>
<dbReference type="InterPro" id="IPR050155">
    <property type="entry name" value="HAD-like_hydrolase_sf"/>
</dbReference>
<dbReference type="SUPFAM" id="SSF56784">
    <property type="entry name" value="HAD-like"/>
    <property type="match status" value="1"/>
</dbReference>
<dbReference type="SFLD" id="SFLDG01129">
    <property type="entry name" value="C1.5:_HAD__Beta-PGM__Phosphata"/>
    <property type="match status" value="1"/>
</dbReference>
<evidence type="ECO:0000313" key="1">
    <source>
        <dbReference type="EMBL" id="MQY29592.1"/>
    </source>
</evidence>
<protein>
    <submittedName>
        <fullName evidence="1">Phosphoglycolate phosphatase</fullName>
        <ecNumber evidence="1">3.1.3.18</ecNumber>
    </submittedName>
</protein>
<dbReference type="Gene3D" id="3.40.50.1000">
    <property type="entry name" value="HAD superfamily/HAD-like"/>
    <property type="match status" value="1"/>
</dbReference>
<comment type="caution">
    <text evidence="1">The sequence shown here is derived from an EMBL/GenBank/DDBJ whole genome shotgun (WGS) entry which is preliminary data.</text>
</comment>
<reference evidence="1 2" key="1">
    <citation type="submission" date="2019-10" db="EMBL/GenBank/DDBJ databases">
        <title>Nocardia macrotermitis sp. nov. and Nocardia aurantia sp. nov., isolated from the gut of fungus growing-termite Macrotermes natalensis.</title>
        <authorList>
            <person name="Benndorf R."/>
            <person name="Schwitalla J."/>
            <person name="Martin K."/>
            <person name="De Beer W."/>
            <person name="Kaster A.-K."/>
            <person name="Vollmers J."/>
            <person name="Poulsen M."/>
            <person name="Beemelmanns C."/>
        </authorList>
    </citation>
    <scope>NUCLEOTIDE SEQUENCE [LARGE SCALE GENOMIC DNA]</scope>
    <source>
        <strain evidence="1 2">RB56</strain>
    </source>
</reference>
<dbReference type="EC" id="3.1.3.18" evidence="1"/>
<dbReference type="InterPro" id="IPR023214">
    <property type="entry name" value="HAD_sf"/>
</dbReference>
<sequence length="217" mass="22271">MTAPAIGFDLDLTLADSRAGIAAVYRLLSAETGVPIDTDAVVSRIGPPLEVEIGYWFPPERVAAMADRYRAMYRDVAIPVTTAMPGAAAAIAAVRAAGGRVIVVSGKNEADTERTVRFLGLPVEEVVGGVFGAGKGESLRRFGAAAYVGDHTGDIDAARAAGAVAVGVATGSFDLVALSAYGADVTLPDLSAFPDWYADFAGSRCTAAFSGQVNANE</sequence>
<proteinExistence type="predicted"/>
<accession>A0A7K0DWB9</accession>
<dbReference type="Proteomes" id="UP000431401">
    <property type="component" value="Unassembled WGS sequence"/>
</dbReference>
<evidence type="ECO:0000313" key="2">
    <source>
        <dbReference type="Proteomes" id="UP000431401"/>
    </source>
</evidence>
<dbReference type="PANTHER" id="PTHR43434:SF1">
    <property type="entry name" value="PHOSPHOGLYCOLATE PHOSPHATASE"/>
    <property type="match status" value="1"/>
</dbReference>
<dbReference type="InterPro" id="IPR036412">
    <property type="entry name" value="HAD-like_sf"/>
</dbReference>
<dbReference type="GO" id="GO:0008967">
    <property type="term" value="F:phosphoglycolate phosphatase activity"/>
    <property type="evidence" value="ECO:0007669"/>
    <property type="project" value="UniProtKB-EC"/>
</dbReference>
<keyword evidence="2" id="KW-1185">Reference proteome</keyword>
<dbReference type="EMBL" id="WEGI01000011">
    <property type="protein sequence ID" value="MQY29592.1"/>
    <property type="molecule type" value="Genomic_DNA"/>
</dbReference>
<dbReference type="InterPro" id="IPR023198">
    <property type="entry name" value="PGP-like_dom2"/>
</dbReference>
<dbReference type="AlphaFoldDB" id="A0A7K0DWB9"/>
<dbReference type="Gene3D" id="1.10.150.240">
    <property type="entry name" value="Putative phosphatase, domain 2"/>
    <property type="match status" value="1"/>
</dbReference>
<organism evidence="1 2">
    <name type="scientific">Nocardia aurantia</name>
    <dbReference type="NCBI Taxonomy" id="2585199"/>
    <lineage>
        <taxon>Bacteria</taxon>
        <taxon>Bacillati</taxon>
        <taxon>Actinomycetota</taxon>
        <taxon>Actinomycetes</taxon>
        <taxon>Mycobacteriales</taxon>
        <taxon>Nocardiaceae</taxon>
        <taxon>Nocardia</taxon>
    </lineage>
</organism>
<dbReference type="Pfam" id="PF12710">
    <property type="entry name" value="HAD"/>
    <property type="match status" value="1"/>
</dbReference>
<keyword evidence="1" id="KW-0378">Hydrolase</keyword>
<dbReference type="PANTHER" id="PTHR43434">
    <property type="entry name" value="PHOSPHOGLYCOLATE PHOSPHATASE"/>
    <property type="match status" value="1"/>
</dbReference>
<name>A0A7K0DWB9_9NOCA</name>